<name>A0A193GHS4_9BORD</name>
<sequence length="384" mass="42081">MNKRHAGFAALLTLAMLAGCSDVNQLLGKEEPIDYKSASNSARADPLSIPPDLTQAANDPRYKAPVGGTTTFSQYQAEGQQQAAAAQTATTSDVLPQRTDMHVERDGNIRWLVVDLPPDQIFSKVVDFWTNNGFTIRTNNPAAGLIETDWAENRAKIPESWLRQALGMVLEQAYDSGEREKFRTRIERVNGHTEIYINHQHMVETNVGARDSGNLQWQPGPEDPGLNAAMLARLMVFLGTSVDQAKTMVAKAEAAPKQPAVVRDVQANGAQLDVQESFDRAWRRVGVALDSGGFTVDDRDRSAGDFYVRYLDTDTGLQREEPGFFSRIFGGSKSSSEAPQYRIHVAGQGSVSRVTVLDSNGKQDSSPTAQRLLGVLADKMQATR</sequence>
<dbReference type="PROSITE" id="PS51257">
    <property type="entry name" value="PROKAR_LIPOPROTEIN"/>
    <property type="match status" value="1"/>
</dbReference>
<reference evidence="3 4" key="1">
    <citation type="submission" date="2016-06" db="EMBL/GenBank/DDBJ databases">
        <title>Complete genome sequences of Bordetella bronchialis and Bordetella flabilis.</title>
        <authorList>
            <person name="LiPuma J.J."/>
            <person name="Spilker T."/>
        </authorList>
    </citation>
    <scope>NUCLEOTIDE SEQUENCE [LARGE SCALE GENOMIC DNA]</scope>
    <source>
        <strain evidence="3 4">AU10664</strain>
    </source>
</reference>
<feature type="chain" id="PRO_5008258981" description="Outer membrane protein assembly factor BamC" evidence="2">
    <location>
        <begin position="21"/>
        <end position="384"/>
    </location>
</feature>
<dbReference type="Pfam" id="PF06804">
    <property type="entry name" value="Lipoprotein_18"/>
    <property type="match status" value="1"/>
</dbReference>
<dbReference type="OrthoDB" id="5291099at2"/>
<dbReference type="AlphaFoldDB" id="A0A193GHS4"/>
<keyword evidence="4" id="KW-1185">Reference proteome</keyword>
<proteinExistence type="predicted"/>
<dbReference type="RefSeq" id="WP_066661131.1">
    <property type="nucleotide sequence ID" value="NZ_CBCSCL010000012.1"/>
</dbReference>
<dbReference type="EMBL" id="CP016172">
    <property type="protein sequence ID" value="ANN78986.1"/>
    <property type="molecule type" value="Genomic_DNA"/>
</dbReference>
<evidence type="ECO:0000256" key="2">
    <source>
        <dbReference type="SAM" id="SignalP"/>
    </source>
</evidence>
<evidence type="ECO:0000256" key="1">
    <source>
        <dbReference type="SAM" id="MobiDB-lite"/>
    </source>
</evidence>
<protein>
    <recommendedName>
        <fullName evidence="5">Outer membrane protein assembly factor BamC</fullName>
    </recommendedName>
</protein>
<feature type="region of interest" description="Disordered" evidence="1">
    <location>
        <begin position="37"/>
        <end position="58"/>
    </location>
</feature>
<dbReference type="Gene3D" id="3.30.310.170">
    <property type="entry name" value="Outer membrane protein assembly factor BamC"/>
    <property type="match status" value="1"/>
</dbReference>
<gene>
    <name evidence="3" type="ORF">BAU07_19355</name>
</gene>
<dbReference type="InterPro" id="IPR042268">
    <property type="entry name" value="BamC_C"/>
</dbReference>
<dbReference type="STRING" id="463014.BAU07_19355"/>
<keyword evidence="2" id="KW-0732">Signal</keyword>
<dbReference type="Proteomes" id="UP000091926">
    <property type="component" value="Chromosome"/>
</dbReference>
<evidence type="ECO:0008006" key="5">
    <source>
        <dbReference type="Google" id="ProtNLM"/>
    </source>
</evidence>
<evidence type="ECO:0000313" key="3">
    <source>
        <dbReference type="EMBL" id="ANN78986.1"/>
    </source>
</evidence>
<evidence type="ECO:0000313" key="4">
    <source>
        <dbReference type="Proteomes" id="UP000091926"/>
    </source>
</evidence>
<dbReference type="KEGG" id="bfz:BAU07_19355"/>
<accession>A0A193GHS4</accession>
<feature type="signal peptide" evidence="2">
    <location>
        <begin position="1"/>
        <end position="20"/>
    </location>
</feature>
<organism evidence="3 4">
    <name type="scientific">Bordetella flabilis</name>
    <dbReference type="NCBI Taxonomy" id="463014"/>
    <lineage>
        <taxon>Bacteria</taxon>
        <taxon>Pseudomonadati</taxon>
        <taxon>Pseudomonadota</taxon>
        <taxon>Betaproteobacteria</taxon>
        <taxon>Burkholderiales</taxon>
        <taxon>Alcaligenaceae</taxon>
        <taxon>Bordetella</taxon>
    </lineage>
</organism>
<dbReference type="InterPro" id="IPR010653">
    <property type="entry name" value="NlpB/DapX"/>
</dbReference>